<protein>
    <recommendedName>
        <fullName evidence="4">Ribosomal protein</fullName>
    </recommendedName>
</protein>
<dbReference type="InterPro" id="IPR023673">
    <property type="entry name" value="Ribosomal_uL1_CS"/>
</dbReference>
<accession>A0A316Z292</accession>
<dbReference type="InterPro" id="IPR023674">
    <property type="entry name" value="Ribosomal_uL1-like"/>
</dbReference>
<dbReference type="RefSeq" id="XP_025595765.1">
    <property type="nucleotide sequence ID" value="XM_025743325.1"/>
</dbReference>
<dbReference type="InterPro" id="IPR028364">
    <property type="entry name" value="Ribosomal_uL1/biogenesis"/>
</dbReference>
<dbReference type="Pfam" id="PF00687">
    <property type="entry name" value="Ribosomal_L1"/>
    <property type="match status" value="1"/>
</dbReference>
<sequence length="314" mass="32697">MSLHTLRPVRLALASSSRSFATSSAALAKNPPGRGRDAAKRLRRAERAAKAAASGETEVKKEEPVLGLEDAVRVLQAVEVTRPLAAYELHVVTTVSSHVANALRGRISLPYSARTKPEKLLIFASEDSAAGVLARRQAAAGEPITVGGAELIADVVSGRVSDFSKVLATPDLVPQIAKALARSLGPKGLMPSAKRGTVVEGEEEMKTAILEAQGAMDWRGDRNGVVRTAVARLHHPIPSLRSNIAAFLGAVVERATSGLGSAAAAGVQQGVVVGAKEPIARSAGEMKKAQGVIKQIHLSSTQGPGIKLSLADIY</sequence>
<dbReference type="PANTHER" id="PTHR36427">
    <property type="entry name" value="54S RIBOSOMAL PROTEIN L1, MITOCHONDRIAL"/>
    <property type="match status" value="1"/>
</dbReference>
<keyword evidence="2 4" id="KW-0689">Ribosomal protein</keyword>
<dbReference type="InterPro" id="IPR016095">
    <property type="entry name" value="Ribosomal_uL1_3-a/b-sand"/>
</dbReference>
<dbReference type="Proteomes" id="UP000245946">
    <property type="component" value="Unassembled WGS sequence"/>
</dbReference>
<keyword evidence="6" id="KW-1185">Reference proteome</keyword>
<evidence type="ECO:0000313" key="6">
    <source>
        <dbReference type="Proteomes" id="UP000245946"/>
    </source>
</evidence>
<dbReference type="AlphaFoldDB" id="A0A316Z292"/>
<evidence type="ECO:0000256" key="1">
    <source>
        <dbReference type="ARBA" id="ARBA00010531"/>
    </source>
</evidence>
<dbReference type="Gene3D" id="3.40.50.790">
    <property type="match status" value="1"/>
</dbReference>
<dbReference type="SUPFAM" id="SSF56808">
    <property type="entry name" value="Ribosomal protein L1"/>
    <property type="match status" value="1"/>
</dbReference>
<dbReference type="GO" id="GO:0003735">
    <property type="term" value="F:structural constituent of ribosome"/>
    <property type="evidence" value="ECO:0007669"/>
    <property type="project" value="TreeGrafter"/>
</dbReference>
<organism evidence="5 6">
    <name type="scientific">Tilletiopsis washingtonensis</name>
    <dbReference type="NCBI Taxonomy" id="58919"/>
    <lineage>
        <taxon>Eukaryota</taxon>
        <taxon>Fungi</taxon>
        <taxon>Dikarya</taxon>
        <taxon>Basidiomycota</taxon>
        <taxon>Ustilaginomycotina</taxon>
        <taxon>Exobasidiomycetes</taxon>
        <taxon>Entylomatales</taxon>
        <taxon>Entylomatales incertae sedis</taxon>
        <taxon>Tilletiopsis</taxon>
    </lineage>
</organism>
<name>A0A316Z292_9BASI</name>
<dbReference type="PROSITE" id="PS01199">
    <property type="entry name" value="RIBOSOMAL_L1"/>
    <property type="match status" value="1"/>
</dbReference>
<dbReference type="GeneID" id="37270869"/>
<dbReference type="STRING" id="58919.A0A316Z292"/>
<dbReference type="EMBL" id="KZ819304">
    <property type="protein sequence ID" value="PWN95486.1"/>
    <property type="molecule type" value="Genomic_DNA"/>
</dbReference>
<evidence type="ECO:0000256" key="4">
    <source>
        <dbReference type="RuleBase" id="RU000659"/>
    </source>
</evidence>
<keyword evidence="3 4" id="KW-0687">Ribonucleoprotein</keyword>
<proteinExistence type="inferred from homology"/>
<dbReference type="CDD" id="cd00403">
    <property type="entry name" value="Ribosomal_L1"/>
    <property type="match status" value="1"/>
</dbReference>
<evidence type="ECO:0000256" key="2">
    <source>
        <dbReference type="ARBA" id="ARBA00022980"/>
    </source>
</evidence>
<reference evidence="5 6" key="1">
    <citation type="journal article" date="2018" name="Mol. Biol. Evol.">
        <title>Broad Genomic Sampling Reveals a Smut Pathogenic Ancestry of the Fungal Clade Ustilaginomycotina.</title>
        <authorList>
            <person name="Kijpornyongpan T."/>
            <person name="Mondo S.J."/>
            <person name="Barry K."/>
            <person name="Sandor L."/>
            <person name="Lee J."/>
            <person name="Lipzen A."/>
            <person name="Pangilinan J."/>
            <person name="LaButti K."/>
            <person name="Hainaut M."/>
            <person name="Henrissat B."/>
            <person name="Grigoriev I.V."/>
            <person name="Spatafora J.W."/>
            <person name="Aime M.C."/>
        </authorList>
    </citation>
    <scope>NUCLEOTIDE SEQUENCE [LARGE SCALE GENOMIC DNA]</scope>
    <source>
        <strain evidence="5 6">MCA 4186</strain>
    </source>
</reference>
<evidence type="ECO:0000313" key="5">
    <source>
        <dbReference type="EMBL" id="PWN95486.1"/>
    </source>
</evidence>
<comment type="similarity">
    <text evidence="1 4">Belongs to the universal ribosomal protein uL1 family.</text>
</comment>
<dbReference type="OrthoDB" id="1747252at2759"/>
<dbReference type="GO" id="GO:0005762">
    <property type="term" value="C:mitochondrial large ribosomal subunit"/>
    <property type="evidence" value="ECO:0007669"/>
    <property type="project" value="TreeGrafter"/>
</dbReference>
<gene>
    <name evidence="5" type="ORF">FA09DRAFT_332126</name>
</gene>
<dbReference type="Gene3D" id="3.30.190.20">
    <property type="match status" value="1"/>
</dbReference>
<evidence type="ECO:0000256" key="3">
    <source>
        <dbReference type="ARBA" id="ARBA00023274"/>
    </source>
</evidence>
<dbReference type="PANTHER" id="PTHR36427:SF3">
    <property type="entry name" value="LARGE RIBOSOMAL SUBUNIT PROTEIN UL1M"/>
    <property type="match status" value="1"/>
</dbReference>